<dbReference type="EMBL" id="CACRXK020004549">
    <property type="protein sequence ID" value="CAB4003138.1"/>
    <property type="molecule type" value="Genomic_DNA"/>
</dbReference>
<dbReference type="InterPro" id="IPR052055">
    <property type="entry name" value="Hepadnavirus_pol/RT"/>
</dbReference>
<organism evidence="1 2">
    <name type="scientific">Paramuricea clavata</name>
    <name type="common">Red gorgonian</name>
    <name type="synonym">Violescent sea-whip</name>
    <dbReference type="NCBI Taxonomy" id="317549"/>
    <lineage>
        <taxon>Eukaryota</taxon>
        <taxon>Metazoa</taxon>
        <taxon>Cnidaria</taxon>
        <taxon>Anthozoa</taxon>
        <taxon>Octocorallia</taxon>
        <taxon>Malacalcyonacea</taxon>
        <taxon>Plexauridae</taxon>
        <taxon>Paramuricea</taxon>
    </lineage>
</organism>
<proteinExistence type="predicted"/>
<accession>A0A7D9IDK7</accession>
<dbReference type="Proteomes" id="UP001152795">
    <property type="component" value="Unassembled WGS sequence"/>
</dbReference>
<comment type="caution">
    <text evidence="1">The sequence shown here is derived from an EMBL/GenBank/DDBJ whole genome shotgun (WGS) entry which is preliminary data.</text>
</comment>
<name>A0A7D9IDK7_PARCT</name>
<reference evidence="1" key="1">
    <citation type="submission" date="2020-04" db="EMBL/GenBank/DDBJ databases">
        <authorList>
            <person name="Alioto T."/>
            <person name="Alioto T."/>
            <person name="Gomez Garrido J."/>
        </authorList>
    </citation>
    <scope>NUCLEOTIDE SEQUENCE</scope>
    <source>
        <strain evidence="1">A484AB</strain>
    </source>
</reference>
<dbReference type="OrthoDB" id="10064489at2759"/>
<gene>
    <name evidence="1" type="ORF">PACLA_8A034602</name>
</gene>
<dbReference type="SUPFAM" id="SSF56672">
    <property type="entry name" value="DNA/RNA polymerases"/>
    <property type="match status" value="1"/>
</dbReference>
<sequence>MHPLEAPALMQYGEVVRDLAAQAGASIHDGISSEHTVVCYSRVDDAISMIKKLRKSCFLAKTDIKNAFHIISICPQDYDLLGIFWQGEFYYDRAMPMGCASSCRRFEMFSTAMGCPETFEHCAPYPHS</sequence>
<dbReference type="InterPro" id="IPR043502">
    <property type="entry name" value="DNA/RNA_pol_sf"/>
</dbReference>
<dbReference type="PANTHER" id="PTHR33050">
    <property type="entry name" value="REVERSE TRANSCRIPTASE DOMAIN-CONTAINING PROTEIN"/>
    <property type="match status" value="1"/>
</dbReference>
<evidence type="ECO:0000313" key="2">
    <source>
        <dbReference type="Proteomes" id="UP001152795"/>
    </source>
</evidence>
<evidence type="ECO:0000313" key="1">
    <source>
        <dbReference type="EMBL" id="CAB4003138.1"/>
    </source>
</evidence>
<dbReference type="PANTHER" id="PTHR33050:SF8">
    <property type="entry name" value="REVERSE TRANSCRIPTASE DOMAIN-CONTAINING PROTEIN"/>
    <property type="match status" value="1"/>
</dbReference>
<keyword evidence="2" id="KW-1185">Reference proteome</keyword>
<protein>
    <submittedName>
        <fullName evidence="1">Uncharacterized protein</fullName>
    </submittedName>
</protein>
<dbReference type="AlphaFoldDB" id="A0A7D9IDK7"/>